<comment type="caution">
    <text evidence="2">The sequence shown here is derived from an EMBL/GenBank/DDBJ whole genome shotgun (WGS) entry which is preliminary data.</text>
</comment>
<accession>A0ABQ2FAU4</accession>
<dbReference type="RefSeq" id="WP_022922167.1">
    <property type="nucleotide sequence ID" value="NZ_BMLB01000006.1"/>
</dbReference>
<evidence type="ECO:0000313" key="2">
    <source>
        <dbReference type="EMBL" id="GGK78698.1"/>
    </source>
</evidence>
<keyword evidence="3" id="KW-1185">Reference proteome</keyword>
<organism evidence="2 3">
    <name type="scientific">Ornithinimicrobium pekingense</name>
    <dbReference type="NCBI Taxonomy" id="384677"/>
    <lineage>
        <taxon>Bacteria</taxon>
        <taxon>Bacillati</taxon>
        <taxon>Actinomycetota</taxon>
        <taxon>Actinomycetes</taxon>
        <taxon>Micrococcales</taxon>
        <taxon>Ornithinimicrobiaceae</taxon>
        <taxon>Ornithinimicrobium</taxon>
    </lineage>
</organism>
<protein>
    <recommendedName>
        <fullName evidence="4">DUF2178 domain-containing protein</fullName>
    </recommendedName>
</protein>
<dbReference type="EMBL" id="BMLB01000006">
    <property type="protein sequence ID" value="GGK78698.1"/>
    <property type="molecule type" value="Genomic_DNA"/>
</dbReference>
<feature type="transmembrane region" description="Helical" evidence="1">
    <location>
        <begin position="35"/>
        <end position="53"/>
    </location>
</feature>
<feature type="transmembrane region" description="Helical" evidence="1">
    <location>
        <begin position="12"/>
        <end position="29"/>
    </location>
</feature>
<keyword evidence="1" id="KW-0812">Transmembrane</keyword>
<feature type="transmembrane region" description="Helical" evidence="1">
    <location>
        <begin position="107"/>
        <end position="127"/>
    </location>
</feature>
<evidence type="ECO:0000313" key="3">
    <source>
        <dbReference type="Proteomes" id="UP000662111"/>
    </source>
</evidence>
<evidence type="ECO:0008006" key="4">
    <source>
        <dbReference type="Google" id="ProtNLM"/>
    </source>
</evidence>
<reference evidence="3" key="1">
    <citation type="journal article" date="2019" name="Int. J. Syst. Evol. Microbiol.">
        <title>The Global Catalogue of Microorganisms (GCM) 10K type strain sequencing project: providing services to taxonomists for standard genome sequencing and annotation.</title>
        <authorList>
            <consortium name="The Broad Institute Genomics Platform"/>
            <consortium name="The Broad Institute Genome Sequencing Center for Infectious Disease"/>
            <person name="Wu L."/>
            <person name="Ma J."/>
        </authorList>
    </citation>
    <scope>NUCLEOTIDE SEQUENCE [LARGE SCALE GENOMIC DNA]</scope>
    <source>
        <strain evidence="3">CGMCC 1.5362</strain>
    </source>
</reference>
<dbReference type="Proteomes" id="UP000662111">
    <property type="component" value="Unassembled WGS sequence"/>
</dbReference>
<proteinExistence type="predicted"/>
<keyword evidence="1" id="KW-0472">Membrane</keyword>
<feature type="transmembrane region" description="Helical" evidence="1">
    <location>
        <begin position="83"/>
        <end position="101"/>
    </location>
</feature>
<gene>
    <name evidence="2" type="ORF">GCM10011509_29040</name>
</gene>
<sequence length="136" mass="14395">MPSRPRLQDRLFTILTTLGAAAIFVAGMSRGNTRVAVLGAVFFLGYGVLHAVTRRLTPAARMLSGSEADHAERLAQFRATRTAGQVALGLAAVGLALELAVQWPPALWVSGTALLVVAVFVAALWFFGRRAHAGRG</sequence>
<keyword evidence="1" id="KW-1133">Transmembrane helix</keyword>
<name>A0ABQ2FAU4_9MICO</name>
<evidence type="ECO:0000256" key="1">
    <source>
        <dbReference type="SAM" id="Phobius"/>
    </source>
</evidence>